<organism evidence="1 2">
    <name type="scientific">Ficus carica</name>
    <name type="common">Common fig</name>
    <dbReference type="NCBI Taxonomy" id="3494"/>
    <lineage>
        <taxon>Eukaryota</taxon>
        <taxon>Viridiplantae</taxon>
        <taxon>Streptophyta</taxon>
        <taxon>Embryophyta</taxon>
        <taxon>Tracheophyta</taxon>
        <taxon>Spermatophyta</taxon>
        <taxon>Magnoliopsida</taxon>
        <taxon>eudicotyledons</taxon>
        <taxon>Gunneridae</taxon>
        <taxon>Pentapetalae</taxon>
        <taxon>rosids</taxon>
        <taxon>fabids</taxon>
        <taxon>Rosales</taxon>
        <taxon>Moraceae</taxon>
        <taxon>Ficeae</taxon>
        <taxon>Ficus</taxon>
    </lineage>
</organism>
<sequence length="69" mass="7811">MAVREGVWFAKACEFSNWLVETHTVNVFRSFHKSTDNALDANVISDIIDSCVGFRNDSVFAMPLVKEMI</sequence>
<comment type="caution">
    <text evidence="1">The sequence shown here is derived from an EMBL/GenBank/DDBJ whole genome shotgun (WGS) entry which is preliminary data.</text>
</comment>
<proteinExistence type="predicted"/>
<name>A0AA87ZJM1_FICCA</name>
<reference evidence="1" key="1">
    <citation type="submission" date="2023-07" db="EMBL/GenBank/DDBJ databases">
        <title>draft genome sequence of fig (Ficus carica).</title>
        <authorList>
            <person name="Takahashi T."/>
            <person name="Nishimura K."/>
        </authorList>
    </citation>
    <scope>NUCLEOTIDE SEQUENCE</scope>
</reference>
<dbReference type="Proteomes" id="UP001187192">
    <property type="component" value="Unassembled WGS sequence"/>
</dbReference>
<evidence type="ECO:0000313" key="2">
    <source>
        <dbReference type="Proteomes" id="UP001187192"/>
    </source>
</evidence>
<dbReference type="EMBL" id="BTGU01006210">
    <property type="protein sequence ID" value="GMN35662.1"/>
    <property type="molecule type" value="Genomic_DNA"/>
</dbReference>
<dbReference type="AlphaFoldDB" id="A0AA87ZJM1"/>
<evidence type="ECO:0000313" key="1">
    <source>
        <dbReference type="EMBL" id="GMN35662.1"/>
    </source>
</evidence>
<gene>
    <name evidence="1" type="ORF">TIFTF001_048473</name>
</gene>
<keyword evidence="2" id="KW-1185">Reference proteome</keyword>
<accession>A0AA87ZJM1</accession>
<protein>
    <submittedName>
        <fullName evidence="1">Uncharacterized protein</fullName>
    </submittedName>
</protein>